<evidence type="ECO:0000313" key="2">
    <source>
        <dbReference type="EMBL" id="PZO12131.1"/>
    </source>
</evidence>
<protein>
    <recommendedName>
        <fullName evidence="1">N-acetyltransferase domain-containing protein</fullName>
    </recommendedName>
</protein>
<dbReference type="Gene3D" id="3.40.630.30">
    <property type="match status" value="1"/>
</dbReference>
<proteinExistence type="predicted"/>
<evidence type="ECO:0000259" key="1">
    <source>
        <dbReference type="PROSITE" id="PS51186"/>
    </source>
</evidence>
<dbReference type="Proteomes" id="UP000249354">
    <property type="component" value="Unassembled WGS sequence"/>
</dbReference>
<dbReference type="EMBL" id="QBMC01000158">
    <property type="protein sequence ID" value="PZO12131.1"/>
    <property type="molecule type" value="Genomic_DNA"/>
</dbReference>
<dbReference type="SUPFAM" id="SSF55729">
    <property type="entry name" value="Acyl-CoA N-acyltransferases (Nat)"/>
    <property type="match status" value="1"/>
</dbReference>
<dbReference type="InterPro" id="IPR000182">
    <property type="entry name" value="GNAT_dom"/>
</dbReference>
<reference evidence="3" key="1">
    <citation type="submission" date="2018-04" db="EMBL/GenBank/DDBJ databases">
        <authorList>
            <person name="Cornet L."/>
        </authorList>
    </citation>
    <scope>NUCLEOTIDE SEQUENCE [LARGE SCALE GENOMIC DNA]</scope>
</reference>
<dbReference type="Pfam" id="PF00583">
    <property type="entry name" value="Acetyltransf_1"/>
    <property type="match status" value="1"/>
</dbReference>
<dbReference type="AlphaFoldDB" id="A0A2W4VIV1"/>
<evidence type="ECO:0000313" key="3">
    <source>
        <dbReference type="Proteomes" id="UP000249354"/>
    </source>
</evidence>
<sequence>MKFLLDTNAIIPAEPTSSKGVEAETPNITRLIGLIATAKFQTYVHPASLGEIQGDRDAERREMRQHLFSKYVQLPSPPTLTDKMISVIGRPKPGSHDAVDMLMLAALIGNSVNFLVTNDNGIHRKAVLLDIAERVLTIADALVTVQGFLPKPVQTPPAVDFIYCHELRKEDPIFNSLREDYDGFDNWLEKIQIEHRKAFIIKDEEMSAAIAIIKDEETNQIGVEGPALKICTFKVADTGRGFRYGELLLRAIFDYVHTEGVPKAYVTCYSKQKGLMRFLKQFGFFEYGKQENKEFIFVKEFVPKDSDYTKLTPLDFHKQFGPYQIKASGANTFVVPIQPTYLKG</sequence>
<dbReference type="PROSITE" id="PS51186">
    <property type="entry name" value="GNAT"/>
    <property type="match status" value="1"/>
</dbReference>
<name>A0A2W4VIV1_9CYAN</name>
<dbReference type="InterPro" id="IPR016181">
    <property type="entry name" value="Acyl_CoA_acyltransferase"/>
</dbReference>
<reference evidence="2 3" key="2">
    <citation type="submission" date="2018-06" db="EMBL/GenBank/DDBJ databases">
        <title>Metagenomic assembly of (sub)arctic Cyanobacteria and their associated microbiome from non-axenic cultures.</title>
        <authorList>
            <person name="Baurain D."/>
        </authorList>
    </citation>
    <scope>NUCLEOTIDE SEQUENCE [LARGE SCALE GENOMIC DNA]</scope>
    <source>
        <strain evidence="2">ULC129bin1</strain>
    </source>
</reference>
<organism evidence="2 3">
    <name type="scientific">Leptolyngbya foveolarum</name>
    <dbReference type="NCBI Taxonomy" id="47253"/>
    <lineage>
        <taxon>Bacteria</taxon>
        <taxon>Bacillati</taxon>
        <taxon>Cyanobacteriota</taxon>
        <taxon>Cyanophyceae</taxon>
        <taxon>Leptolyngbyales</taxon>
        <taxon>Leptolyngbyaceae</taxon>
        <taxon>Leptolyngbya group</taxon>
        <taxon>Leptolyngbya</taxon>
    </lineage>
</organism>
<accession>A0A2W4VIV1</accession>
<dbReference type="GO" id="GO:0016747">
    <property type="term" value="F:acyltransferase activity, transferring groups other than amino-acyl groups"/>
    <property type="evidence" value="ECO:0007669"/>
    <property type="project" value="InterPro"/>
</dbReference>
<comment type="caution">
    <text evidence="2">The sequence shown here is derived from an EMBL/GenBank/DDBJ whole genome shotgun (WGS) entry which is preliminary data.</text>
</comment>
<gene>
    <name evidence="2" type="ORF">DCF25_18180</name>
</gene>
<feature type="domain" description="N-acetyltransferase" evidence="1">
    <location>
        <begin position="159"/>
        <end position="315"/>
    </location>
</feature>